<dbReference type="AlphaFoldDB" id="A0AAJ4NQF1"/>
<evidence type="ECO:0000313" key="8">
    <source>
        <dbReference type="Proteomes" id="UP000683421"/>
    </source>
</evidence>
<keyword evidence="7" id="KW-0675">Receptor</keyword>
<feature type="domain" description="TIR" evidence="6">
    <location>
        <begin position="81"/>
        <end position="214"/>
    </location>
</feature>
<feature type="coiled-coil region" evidence="5">
    <location>
        <begin position="23"/>
        <end position="59"/>
    </location>
</feature>
<evidence type="ECO:0000256" key="3">
    <source>
        <dbReference type="ARBA" id="ARBA00023027"/>
    </source>
</evidence>
<dbReference type="Proteomes" id="UP000683421">
    <property type="component" value="Chromosome"/>
</dbReference>
<dbReference type="SMART" id="SM00255">
    <property type="entry name" value="TIR"/>
    <property type="match status" value="1"/>
</dbReference>
<dbReference type="EC" id="3.2.2.6" evidence="1"/>
<dbReference type="KEGG" id="fsr:KQR59_09275"/>
<evidence type="ECO:0000259" key="6">
    <source>
        <dbReference type="PROSITE" id="PS50104"/>
    </source>
</evidence>
<keyword evidence="8" id="KW-1185">Reference proteome</keyword>
<evidence type="ECO:0000256" key="2">
    <source>
        <dbReference type="ARBA" id="ARBA00022801"/>
    </source>
</evidence>
<dbReference type="GO" id="GO:0007165">
    <property type="term" value="P:signal transduction"/>
    <property type="evidence" value="ECO:0007669"/>
    <property type="project" value="InterPro"/>
</dbReference>
<proteinExistence type="predicted"/>
<evidence type="ECO:0000256" key="4">
    <source>
        <dbReference type="ARBA" id="ARBA00047304"/>
    </source>
</evidence>
<dbReference type="PANTHER" id="PTHR32009">
    <property type="entry name" value="TMV RESISTANCE PROTEIN N-LIKE"/>
    <property type="match status" value="1"/>
</dbReference>
<keyword evidence="5" id="KW-0175">Coiled coil</keyword>
<evidence type="ECO:0000313" key="7">
    <source>
        <dbReference type="EMBL" id="QWV00265.1"/>
    </source>
</evidence>
<accession>A0AAJ4NQF1</accession>
<gene>
    <name evidence="7" type="ORF">KQR59_09275</name>
</gene>
<evidence type="ECO:0000256" key="1">
    <source>
        <dbReference type="ARBA" id="ARBA00011982"/>
    </source>
</evidence>
<protein>
    <recommendedName>
        <fullName evidence="1">ADP-ribosyl cyclase/cyclic ADP-ribose hydrolase</fullName>
        <ecNumber evidence="1">3.2.2.6</ecNumber>
    </recommendedName>
</protein>
<dbReference type="PANTHER" id="PTHR32009:SF39">
    <property type="entry name" value="TIR DOMAIN-CONTAINING PROTEIN"/>
    <property type="match status" value="1"/>
</dbReference>
<name>A0AAJ4NQF1_9GAMM</name>
<organism evidence="7 8">
    <name type="scientific">Francisella salimarina</name>
    <dbReference type="NCBI Taxonomy" id="2599927"/>
    <lineage>
        <taxon>Bacteria</taxon>
        <taxon>Pseudomonadati</taxon>
        <taxon>Pseudomonadota</taxon>
        <taxon>Gammaproteobacteria</taxon>
        <taxon>Thiotrichales</taxon>
        <taxon>Francisellaceae</taxon>
        <taxon>Francisella</taxon>
    </lineage>
</organism>
<dbReference type="EMBL" id="CP076680">
    <property type="protein sequence ID" value="QWV00265.1"/>
    <property type="molecule type" value="Genomic_DNA"/>
</dbReference>
<keyword evidence="3" id="KW-0520">NAD</keyword>
<dbReference type="GO" id="GO:0061809">
    <property type="term" value="F:NAD+ nucleosidase activity, cyclic ADP-ribose generating"/>
    <property type="evidence" value="ECO:0007669"/>
    <property type="project" value="UniProtKB-EC"/>
</dbReference>
<dbReference type="PROSITE" id="PS50104">
    <property type="entry name" value="TIR"/>
    <property type="match status" value="1"/>
</dbReference>
<dbReference type="InterPro" id="IPR000157">
    <property type="entry name" value="TIR_dom"/>
</dbReference>
<comment type="catalytic activity">
    <reaction evidence="4">
        <text>NAD(+) + H2O = ADP-D-ribose + nicotinamide + H(+)</text>
        <dbReference type="Rhea" id="RHEA:16301"/>
        <dbReference type="ChEBI" id="CHEBI:15377"/>
        <dbReference type="ChEBI" id="CHEBI:15378"/>
        <dbReference type="ChEBI" id="CHEBI:17154"/>
        <dbReference type="ChEBI" id="CHEBI:57540"/>
        <dbReference type="ChEBI" id="CHEBI:57967"/>
        <dbReference type="EC" id="3.2.2.6"/>
    </reaction>
    <physiologicalReaction direction="left-to-right" evidence="4">
        <dbReference type="Rhea" id="RHEA:16302"/>
    </physiologicalReaction>
</comment>
<dbReference type="Pfam" id="PF13676">
    <property type="entry name" value="TIR_2"/>
    <property type="match status" value="1"/>
</dbReference>
<reference evidence="7 8" key="1">
    <citation type="submission" date="2021-06" db="EMBL/GenBank/DDBJ databases">
        <title>Ulceroglandular infection and bacteremia caused by Francisella salimarina in an immunocompromised patient, France.</title>
        <authorList>
            <person name="Hennebique A."/>
            <person name="Caspar Y."/>
            <person name="Maurin M."/>
            <person name="Boisset S."/>
            <person name="Pelloux I."/>
            <person name="Gallego-Hernanz M.P."/>
            <person name="Burucoa C."/>
            <person name="Cazenave-Roblot F."/>
            <person name="Plouzeau C."/>
            <person name="Rammaert B."/>
        </authorList>
    </citation>
    <scope>NUCLEOTIDE SEQUENCE [LARGE SCALE GENOMIC DNA]</scope>
    <source>
        <strain evidence="7 8">CHUGA-F75</strain>
    </source>
</reference>
<sequence length="217" mass="25050">MIINIKSKKTYLQKKESTKKCELLNLKKKLRKEEDSLRKKIQQAEKKEQEKQLNFQRKLQTEINQVKQIKLSEDNQSLLSAEYDLFISHASEDKEDFVRPLAEALKNLGVRIWYDELTLKVGDSLREKIDQGLIKSKFGTIVLSSSFISKSWTKYELNSMVAKEMNGHKMILPIWHKVTKTDIINFSPALADKVALNTSINSIDEIAKELANVIQPT</sequence>
<evidence type="ECO:0000256" key="5">
    <source>
        <dbReference type="SAM" id="Coils"/>
    </source>
</evidence>
<keyword evidence="2" id="KW-0378">Hydrolase</keyword>